<feature type="chain" id="PRO_5016402812" description="DUF2911 domain-containing protein" evidence="1">
    <location>
        <begin position="21"/>
        <end position="281"/>
    </location>
</feature>
<dbReference type="AlphaFoldDB" id="A0A2Z4GBH5"/>
<reference evidence="2 3" key="1">
    <citation type="submission" date="2018-05" db="EMBL/GenBank/DDBJ databases">
        <title>Complete genome sequence of Arcticibacterium luteifluviistationis SM1504T, a cytophagaceae bacterium isolated from Arctic surface seawater.</title>
        <authorList>
            <person name="Li Y."/>
            <person name="Qin Q.-L."/>
        </authorList>
    </citation>
    <scope>NUCLEOTIDE SEQUENCE [LARGE SCALE GENOMIC DNA]</scope>
    <source>
        <strain evidence="2 3">SM1504</strain>
    </source>
</reference>
<name>A0A2Z4GBH5_9BACT</name>
<evidence type="ECO:0000256" key="1">
    <source>
        <dbReference type="SAM" id="SignalP"/>
    </source>
</evidence>
<dbReference type="Proteomes" id="UP000249873">
    <property type="component" value="Chromosome"/>
</dbReference>
<organism evidence="2 3">
    <name type="scientific">Arcticibacterium luteifluviistationis</name>
    <dbReference type="NCBI Taxonomy" id="1784714"/>
    <lineage>
        <taxon>Bacteria</taxon>
        <taxon>Pseudomonadati</taxon>
        <taxon>Bacteroidota</taxon>
        <taxon>Cytophagia</taxon>
        <taxon>Cytophagales</taxon>
        <taxon>Leadbetterellaceae</taxon>
        <taxon>Arcticibacterium</taxon>
    </lineage>
</organism>
<keyword evidence="1" id="KW-0732">Signal</keyword>
<sequence length="281" mass="31097">MKKSFLSFLLLASLSFATQAQVTPQPSPGASFSQTLGITKISVDYSRPGVKGRTIFGGLLKYGEVWRTGANAATKIKVSNDIKVNGQTLKAGEYAVLSFPGQQEWKVVFNTVTTTNQNDYDKSKDVLTVTVKPYKVDFTESFTIDISDVHEDMAKLNIYWEHTGISLQLGVNNEEAIISEVTTRNDEAAGAFQQAAEYMVNKNMDLGTALEYIDKSIMLSETFRNTWIKSVIQKQMGRNTDALKMALKAQSLGANDSVYQFYKEAVEEAIIELRASVPAKN</sequence>
<dbReference type="Pfam" id="PF11138">
    <property type="entry name" value="DUF2911"/>
    <property type="match status" value="1"/>
</dbReference>
<proteinExistence type="predicted"/>
<evidence type="ECO:0000313" key="3">
    <source>
        <dbReference type="Proteomes" id="UP000249873"/>
    </source>
</evidence>
<gene>
    <name evidence="2" type="ORF">DJ013_09610</name>
</gene>
<dbReference type="InterPro" id="IPR021314">
    <property type="entry name" value="DUF2911"/>
</dbReference>
<accession>A0A2Z4GBH5</accession>
<protein>
    <recommendedName>
        <fullName evidence="4">DUF2911 domain-containing protein</fullName>
    </recommendedName>
</protein>
<evidence type="ECO:0000313" key="2">
    <source>
        <dbReference type="EMBL" id="AWV98415.1"/>
    </source>
</evidence>
<dbReference type="EMBL" id="CP029480">
    <property type="protein sequence ID" value="AWV98415.1"/>
    <property type="molecule type" value="Genomic_DNA"/>
</dbReference>
<evidence type="ECO:0008006" key="4">
    <source>
        <dbReference type="Google" id="ProtNLM"/>
    </source>
</evidence>
<feature type="signal peptide" evidence="1">
    <location>
        <begin position="1"/>
        <end position="20"/>
    </location>
</feature>
<dbReference type="RefSeq" id="WP_111371608.1">
    <property type="nucleotide sequence ID" value="NZ_CP029480.1"/>
</dbReference>
<dbReference type="KEGG" id="als:DJ013_09610"/>
<keyword evidence="3" id="KW-1185">Reference proteome</keyword>
<dbReference type="OrthoDB" id="195456at2"/>